<comment type="similarity">
    <text evidence="2">Belongs to the SecG family.</text>
</comment>
<sequence length="109" mass="12848">MYVFFLVFFIFISISLIVLILLQPEKGLNNTIYSNVKNNVKSLRYVEKNSFIINIIRIFSCLFLLITIILCNIKNRKIDSDFFLEDNTKKTIIKEYSSDKKILNSHIPH</sequence>
<dbReference type="EMBL" id="CP034864">
    <property type="protein sequence ID" value="QCI23906.1"/>
    <property type="molecule type" value="Genomic_DNA"/>
</dbReference>
<dbReference type="OrthoDB" id="6554596at2"/>
<gene>
    <name evidence="10" type="primary">secG</name>
    <name evidence="10" type="ORF">D9V74_01785</name>
</gene>
<evidence type="ECO:0000256" key="1">
    <source>
        <dbReference type="ARBA" id="ARBA00004141"/>
    </source>
</evidence>
<dbReference type="RefSeq" id="WP_158362739.1">
    <property type="nucleotide sequence ID" value="NZ_CP034864.1"/>
</dbReference>
<dbReference type="GO" id="GO:0009306">
    <property type="term" value="P:protein secretion"/>
    <property type="evidence" value="ECO:0007669"/>
    <property type="project" value="InterPro"/>
</dbReference>
<accession>A0A4D6Y302</accession>
<name>A0A4D6Y302_9GAMM</name>
<evidence type="ECO:0000256" key="8">
    <source>
        <dbReference type="ARBA" id="ARBA00023136"/>
    </source>
</evidence>
<evidence type="ECO:0000256" key="2">
    <source>
        <dbReference type="ARBA" id="ARBA00008445"/>
    </source>
</evidence>
<feature type="transmembrane region" description="Helical" evidence="9">
    <location>
        <begin position="51"/>
        <end position="73"/>
    </location>
</feature>
<keyword evidence="6 9" id="KW-1133">Transmembrane helix</keyword>
<evidence type="ECO:0000256" key="9">
    <source>
        <dbReference type="SAM" id="Phobius"/>
    </source>
</evidence>
<keyword evidence="5" id="KW-0653">Protein transport</keyword>
<reference evidence="10 11" key="1">
    <citation type="submission" date="2018-12" db="EMBL/GenBank/DDBJ databases">
        <authorList>
            <person name="Chong R.A."/>
        </authorList>
    </citation>
    <scope>NUCLEOTIDE SEQUENCE [LARGE SCALE GENOMIC DNA]</scope>
    <source>
        <strain evidence="10 11">Msa</strain>
    </source>
</reference>
<evidence type="ECO:0000313" key="10">
    <source>
        <dbReference type="EMBL" id="QCI23906.1"/>
    </source>
</evidence>
<reference evidence="10 11" key="2">
    <citation type="submission" date="2019-05" db="EMBL/GenBank/DDBJ databases">
        <title>Genome evolution of the obligate endosymbiont Buchnera aphidicola.</title>
        <authorList>
            <person name="Moran N.A."/>
        </authorList>
    </citation>
    <scope>NUCLEOTIDE SEQUENCE [LARGE SCALE GENOMIC DNA]</scope>
    <source>
        <strain evidence="10 11">Msa</strain>
    </source>
</reference>
<dbReference type="AlphaFoldDB" id="A0A4D6Y302"/>
<keyword evidence="7" id="KW-0811">Translocation</keyword>
<dbReference type="GO" id="GO:0015450">
    <property type="term" value="F:protein-transporting ATPase activity"/>
    <property type="evidence" value="ECO:0007669"/>
    <property type="project" value="InterPro"/>
</dbReference>
<dbReference type="GO" id="GO:0016020">
    <property type="term" value="C:membrane"/>
    <property type="evidence" value="ECO:0007669"/>
    <property type="project" value="UniProtKB-SubCell"/>
</dbReference>
<comment type="subcellular location">
    <subcellularLocation>
        <location evidence="1">Membrane</location>
        <topology evidence="1">Multi-pass membrane protein</topology>
    </subcellularLocation>
</comment>
<keyword evidence="8 9" id="KW-0472">Membrane</keyword>
<evidence type="ECO:0000313" key="11">
    <source>
        <dbReference type="Proteomes" id="UP000298745"/>
    </source>
</evidence>
<keyword evidence="3" id="KW-0813">Transport</keyword>
<organism evidence="10 11">
    <name type="scientific">Buchnera aphidicola</name>
    <name type="common">Macrosiphoniella sanborni</name>
    <dbReference type="NCBI Taxonomy" id="1241865"/>
    <lineage>
        <taxon>Bacteria</taxon>
        <taxon>Pseudomonadati</taxon>
        <taxon>Pseudomonadota</taxon>
        <taxon>Gammaproteobacteria</taxon>
        <taxon>Enterobacterales</taxon>
        <taxon>Erwiniaceae</taxon>
        <taxon>Buchnera</taxon>
    </lineage>
</organism>
<proteinExistence type="inferred from homology"/>
<dbReference type="NCBIfam" id="TIGR00810">
    <property type="entry name" value="secG"/>
    <property type="match status" value="1"/>
</dbReference>
<evidence type="ECO:0000256" key="5">
    <source>
        <dbReference type="ARBA" id="ARBA00022927"/>
    </source>
</evidence>
<dbReference type="InterPro" id="IPR004692">
    <property type="entry name" value="SecG"/>
</dbReference>
<keyword evidence="4 9" id="KW-0812">Transmembrane</keyword>
<protein>
    <submittedName>
        <fullName evidence="10">Preprotein translocase subunit SecG</fullName>
    </submittedName>
</protein>
<evidence type="ECO:0000256" key="7">
    <source>
        <dbReference type="ARBA" id="ARBA00023010"/>
    </source>
</evidence>
<dbReference type="Proteomes" id="UP000298745">
    <property type="component" value="Chromosome"/>
</dbReference>
<evidence type="ECO:0000256" key="3">
    <source>
        <dbReference type="ARBA" id="ARBA00022448"/>
    </source>
</evidence>
<evidence type="ECO:0000256" key="4">
    <source>
        <dbReference type="ARBA" id="ARBA00022692"/>
    </source>
</evidence>
<evidence type="ECO:0000256" key="6">
    <source>
        <dbReference type="ARBA" id="ARBA00022989"/>
    </source>
</evidence>